<protein>
    <submittedName>
        <fullName evidence="4">Alpha/beta hydrolase</fullName>
    </submittedName>
</protein>
<organism evidence="4 6">
    <name type="scientific">Candidatus Chlorohelix allophototropha</name>
    <dbReference type="NCBI Taxonomy" id="3003348"/>
    <lineage>
        <taxon>Bacteria</taxon>
        <taxon>Bacillati</taxon>
        <taxon>Chloroflexota</taxon>
        <taxon>Chloroflexia</taxon>
        <taxon>Candidatus Chloroheliales</taxon>
        <taxon>Candidatus Chloroheliaceae</taxon>
        <taxon>Candidatus Chlorohelix</taxon>
    </lineage>
</organism>
<dbReference type="Proteomes" id="UP000521676">
    <property type="component" value="Unassembled WGS sequence"/>
</dbReference>
<feature type="transmembrane region" description="Helical" evidence="2">
    <location>
        <begin position="101"/>
        <end position="125"/>
    </location>
</feature>
<evidence type="ECO:0000313" key="4">
    <source>
        <dbReference type="EMBL" id="NWJ47308.1"/>
    </source>
</evidence>
<dbReference type="Pfam" id="PF20434">
    <property type="entry name" value="BD-FAE"/>
    <property type="match status" value="1"/>
</dbReference>
<dbReference type="EMBL" id="JACATZ010000003">
    <property type="protein sequence ID" value="NWJ47308.1"/>
    <property type="molecule type" value="Genomic_DNA"/>
</dbReference>
<proteinExistence type="predicted"/>
<dbReference type="EMBL" id="CP128400">
    <property type="protein sequence ID" value="WJW69226.1"/>
    <property type="molecule type" value="Genomic_DNA"/>
</dbReference>
<reference evidence="5" key="2">
    <citation type="journal article" date="2024" name="Nature">
        <title>Anoxygenic phototroph of the Chloroflexota uses a type I reaction centre.</title>
        <authorList>
            <person name="Tsuji J.M."/>
            <person name="Shaw N.A."/>
            <person name="Nagashima S."/>
            <person name="Venkiteswaran J.J."/>
            <person name="Schiff S.L."/>
            <person name="Watanabe T."/>
            <person name="Fukui M."/>
            <person name="Hanada S."/>
            <person name="Tank M."/>
            <person name="Neufeld J.D."/>
        </authorList>
    </citation>
    <scope>NUCLEOTIDE SEQUENCE</scope>
    <source>
        <strain evidence="5">L227-S17</strain>
    </source>
</reference>
<feature type="domain" description="BD-FAE-like" evidence="3">
    <location>
        <begin position="195"/>
        <end position="400"/>
    </location>
</feature>
<dbReference type="Gene3D" id="3.40.50.1820">
    <property type="entry name" value="alpha/beta hydrolase"/>
    <property type="match status" value="1"/>
</dbReference>
<evidence type="ECO:0000313" key="6">
    <source>
        <dbReference type="Proteomes" id="UP000521676"/>
    </source>
</evidence>
<feature type="transmembrane region" description="Helical" evidence="2">
    <location>
        <begin position="6"/>
        <end position="26"/>
    </location>
</feature>
<dbReference type="PANTHER" id="PTHR48081">
    <property type="entry name" value="AB HYDROLASE SUPERFAMILY PROTEIN C4A8.06C"/>
    <property type="match status" value="1"/>
</dbReference>
<dbReference type="GO" id="GO:0016787">
    <property type="term" value="F:hydrolase activity"/>
    <property type="evidence" value="ECO:0007669"/>
    <property type="project" value="UniProtKB-KW"/>
</dbReference>
<evidence type="ECO:0000313" key="5">
    <source>
        <dbReference type="EMBL" id="WJW69226.1"/>
    </source>
</evidence>
<reference evidence="4 6" key="1">
    <citation type="submission" date="2020-06" db="EMBL/GenBank/DDBJ databases">
        <title>Anoxygenic phototrophic Chloroflexota member uses a Type I reaction center.</title>
        <authorList>
            <person name="Tsuji J.M."/>
            <person name="Shaw N.A."/>
            <person name="Nagashima S."/>
            <person name="Venkiteswaran J."/>
            <person name="Schiff S.L."/>
            <person name="Hanada S."/>
            <person name="Tank M."/>
            <person name="Neufeld J.D."/>
        </authorList>
    </citation>
    <scope>NUCLEOTIDE SEQUENCE [LARGE SCALE GENOMIC DNA]</scope>
    <source>
        <strain evidence="4">L227-S17</strain>
    </source>
</reference>
<sequence>MDKLLLNLVLLAGLVGLAFFILNLFIPNFRSFFINQPTVTSLVLTLSSVTSLIFGIIIFTGQPWPFATNYIEKSLWFFTFAFGGTLANISWVIMLSKNKEWGWYAGVSGGSLSLVATILTMLPLLQMLASNEQFEADLRKALGDEYISRIPNSVKAGFRNSYFNLTDYIVGLNTGNYSFKQDLVFRTVGNEKLQLDVFYPTSSNNTASNPTLVVIHGGGFEQGDKSEYPEFNAYLATRGWTVFSINYRLAPKYTYPAPQEDVQCALLYIAKNGATYGADINKLVLMGRSAGGNLALSAAYNPNILPTDSSCRQQLPSVKAVVAYYPPTDLTDWYNKDTSGRIQPIVARYIGGTPSQKPEEYSLASPINNVRGNMPPSLLIESGRDQLDLSNQSTLLADKLRANGNKVALLFLPWAGHSFDSTFEGISNQPILYFTERFLAYVVAG</sequence>
<gene>
    <name evidence="4" type="ORF">HXX08_15725</name>
    <name evidence="5" type="ORF">OZ401_002826</name>
</gene>
<keyword evidence="2" id="KW-1133">Transmembrane helix</keyword>
<dbReference type="SUPFAM" id="SSF53474">
    <property type="entry name" value="alpha/beta-Hydrolases"/>
    <property type="match status" value="1"/>
</dbReference>
<evidence type="ECO:0000313" key="7">
    <source>
        <dbReference type="Proteomes" id="UP001431572"/>
    </source>
</evidence>
<dbReference type="InterPro" id="IPR050300">
    <property type="entry name" value="GDXG_lipolytic_enzyme"/>
</dbReference>
<dbReference type="InterPro" id="IPR049492">
    <property type="entry name" value="BD-FAE-like_dom"/>
</dbReference>
<evidence type="ECO:0000256" key="1">
    <source>
        <dbReference type="ARBA" id="ARBA00022801"/>
    </source>
</evidence>
<keyword evidence="2" id="KW-0812">Transmembrane</keyword>
<keyword evidence="7" id="KW-1185">Reference proteome</keyword>
<dbReference type="Proteomes" id="UP001431572">
    <property type="component" value="Chromosome 2"/>
</dbReference>
<evidence type="ECO:0000259" key="3">
    <source>
        <dbReference type="Pfam" id="PF20434"/>
    </source>
</evidence>
<dbReference type="AlphaFoldDB" id="A0A8T7M5D0"/>
<keyword evidence="2" id="KW-0472">Membrane</keyword>
<feature type="transmembrane region" description="Helical" evidence="2">
    <location>
        <begin position="74"/>
        <end position="94"/>
    </location>
</feature>
<dbReference type="InterPro" id="IPR029058">
    <property type="entry name" value="AB_hydrolase_fold"/>
</dbReference>
<name>A0A8T7M5D0_9CHLR</name>
<accession>A0A8T7M5D0</accession>
<evidence type="ECO:0000256" key="2">
    <source>
        <dbReference type="SAM" id="Phobius"/>
    </source>
</evidence>
<keyword evidence="1 4" id="KW-0378">Hydrolase</keyword>
<feature type="transmembrane region" description="Helical" evidence="2">
    <location>
        <begin position="38"/>
        <end position="62"/>
    </location>
</feature>
<dbReference type="RefSeq" id="WP_341471111.1">
    <property type="nucleotide sequence ID" value="NZ_CP128400.1"/>
</dbReference>